<keyword evidence="6" id="KW-1185">Reference proteome</keyword>
<dbReference type="Pfam" id="PF17132">
    <property type="entry name" value="Glyco_hydro_106"/>
    <property type="match status" value="1"/>
</dbReference>
<dbReference type="SUPFAM" id="SSF49785">
    <property type="entry name" value="Galactose-binding domain-like"/>
    <property type="match status" value="1"/>
</dbReference>
<dbReference type="NCBIfam" id="NF045579">
    <property type="entry name" value="rhamnoside_JR"/>
    <property type="match status" value="1"/>
</dbReference>
<feature type="chain" id="PRO_5044601802" evidence="3">
    <location>
        <begin position="32"/>
        <end position="1132"/>
    </location>
</feature>
<proteinExistence type="predicted"/>
<reference evidence="4" key="3">
    <citation type="submission" date="2022-12" db="EMBL/GenBank/DDBJ databases">
        <authorList>
            <person name="Sun Q."/>
            <person name="Kim S."/>
        </authorList>
    </citation>
    <scope>NUCLEOTIDE SEQUENCE</scope>
    <source>
        <strain evidence="4">KCTC 12343</strain>
    </source>
</reference>
<evidence type="ECO:0000256" key="1">
    <source>
        <dbReference type="ARBA" id="ARBA00022729"/>
    </source>
</evidence>
<keyword evidence="2 5" id="KW-0378">Hydrolase</keyword>
<dbReference type="PANTHER" id="PTHR43817">
    <property type="entry name" value="GLYCOSYL HYDROLASE"/>
    <property type="match status" value="1"/>
</dbReference>
<reference evidence="5 6" key="2">
    <citation type="submission" date="2019-02" db="EMBL/GenBank/DDBJ databases">
        <title>Draft Genome Sequences of Six Type Strains of the Genus Massilia.</title>
        <authorList>
            <person name="Miess H."/>
            <person name="Frediansyhah A."/>
            <person name="Gross H."/>
        </authorList>
    </citation>
    <scope>NUCLEOTIDE SEQUENCE [LARGE SCALE GENOMIC DNA]</scope>
    <source>
        <strain evidence="5 6">DSM 17472</strain>
    </source>
</reference>
<dbReference type="GO" id="GO:0016787">
    <property type="term" value="F:hydrolase activity"/>
    <property type="evidence" value="ECO:0007669"/>
    <property type="project" value="UniProtKB-KW"/>
</dbReference>
<evidence type="ECO:0000313" key="6">
    <source>
        <dbReference type="Proteomes" id="UP000292307"/>
    </source>
</evidence>
<evidence type="ECO:0000256" key="3">
    <source>
        <dbReference type="SAM" id="SignalP"/>
    </source>
</evidence>
<evidence type="ECO:0000313" key="4">
    <source>
        <dbReference type="EMBL" id="GGY41748.1"/>
    </source>
</evidence>
<gene>
    <name evidence="5" type="ORF">EYF70_18250</name>
    <name evidence="4" type="ORF">GCM10007387_24590</name>
</gene>
<dbReference type="Proteomes" id="UP000628442">
    <property type="component" value="Unassembled WGS sequence"/>
</dbReference>
<evidence type="ECO:0000313" key="7">
    <source>
        <dbReference type="Proteomes" id="UP000628442"/>
    </source>
</evidence>
<dbReference type="EMBL" id="BMWV01000005">
    <property type="protein sequence ID" value="GGY41748.1"/>
    <property type="molecule type" value="Genomic_DNA"/>
</dbReference>
<evidence type="ECO:0000313" key="5">
    <source>
        <dbReference type="EMBL" id="QBI02566.1"/>
    </source>
</evidence>
<accession>A0A411X0R9</accession>
<dbReference type="EMBL" id="CP036401">
    <property type="protein sequence ID" value="QBI02566.1"/>
    <property type="molecule type" value="Genomic_DNA"/>
</dbReference>
<dbReference type="RefSeq" id="WP_131146678.1">
    <property type="nucleotide sequence ID" value="NZ_BMWV01000005.1"/>
</dbReference>
<dbReference type="PANTHER" id="PTHR43817:SF1">
    <property type="entry name" value="HYDROLASE, FAMILY 43, PUTATIVE (AFU_ORTHOLOGUE AFUA_3G01660)-RELATED"/>
    <property type="match status" value="1"/>
</dbReference>
<organism evidence="4 7">
    <name type="scientific">Pseudoduganella albidiflava</name>
    <dbReference type="NCBI Taxonomy" id="321983"/>
    <lineage>
        <taxon>Bacteria</taxon>
        <taxon>Pseudomonadati</taxon>
        <taxon>Pseudomonadota</taxon>
        <taxon>Betaproteobacteria</taxon>
        <taxon>Burkholderiales</taxon>
        <taxon>Oxalobacteraceae</taxon>
        <taxon>Telluria group</taxon>
        <taxon>Pseudoduganella</taxon>
    </lineage>
</organism>
<reference evidence="4" key="1">
    <citation type="journal article" date="2014" name="Int. J. Syst. Evol. Microbiol.">
        <title>Complete genome sequence of Corynebacterium casei LMG S-19264T (=DSM 44701T), isolated from a smear-ripened cheese.</title>
        <authorList>
            <consortium name="US DOE Joint Genome Institute (JGI-PGF)"/>
            <person name="Walter F."/>
            <person name="Albersmeier A."/>
            <person name="Kalinowski J."/>
            <person name="Ruckert C."/>
        </authorList>
    </citation>
    <scope>NUCLEOTIDE SEQUENCE</scope>
    <source>
        <strain evidence="4">KCTC 12343</strain>
    </source>
</reference>
<dbReference type="Gene3D" id="2.60.120.260">
    <property type="entry name" value="Galactose-binding domain-like"/>
    <property type="match status" value="1"/>
</dbReference>
<evidence type="ECO:0000256" key="2">
    <source>
        <dbReference type="ARBA" id="ARBA00022801"/>
    </source>
</evidence>
<dbReference type="OrthoDB" id="9761519at2"/>
<name>A0A411X0R9_9BURK</name>
<dbReference type="Proteomes" id="UP000292307">
    <property type="component" value="Chromosome"/>
</dbReference>
<dbReference type="InterPro" id="IPR008979">
    <property type="entry name" value="Galactose-bd-like_sf"/>
</dbReference>
<feature type="signal peptide" evidence="3">
    <location>
        <begin position="1"/>
        <end position="31"/>
    </location>
</feature>
<keyword evidence="1 3" id="KW-0732">Signal</keyword>
<sequence>MAPRLKTIRRAVLAALFVPALLPAVAPSAWGDELAKGFADPPQSARPRVWWHWLNGNVTKEGIRKDIEWMSRSGLGGLQNFDAEMMTPPLVDKRLVYMDEGWKDAFRFATQLAEEKNLEFGIAASPGWSETGGPWVPAQDGMKKLVWSETVIEGGLEGGKPVEVKLAPAPRTSGPFQDLFVLPDIMGHRPDANKLAQAGGDIAVYAWPVEATSGELPAIRLGERTLDARRLAAPQDSEVVEIAPPAAGEAIVIALDYPAPRTVRSATIFTPGAGNIFEGPAYQSVLEASMDGQAWKKVADLPLSLVPATAGFAPVTAARFRVVIKASPPVVNPGFMPVAGADTGPFAAMAKPKNLRLGQLALSAEPKVHQFEAKAGFTTVADYHALDAAADPGEAGMAPSRIVDLTGKLAADGTLRWTPPKGTWKILRLGWSLTGIENHPATPEATGLEVDKYDAGAVRRYLQTYLGNYESAVGKELIGKRGVRALVTDSTEVGASNWTPRMLEQFSRLRGYDARPWLPALAGLVIGNRARTDAFLYDWRRTLADLAASEHYGTVAAVARERGMKVYGEALESARVALGDDMAMRRHADIPMAAMWTYRPDLGPNPSAIADMRGAASVSHIYGQNLVAAESMTSAMAPWAFAPADLRPMIDTEFASGVNLPVIHTSVHQPLGEDRKPGLSLAIFGQYFNRNETWAGMARPWVDYMARSAYLLQQGRHYADVAYFYGEEAPLVTLYKKGQPADAPRRYAYDFVNADALAQALSVDRGDLLAKSGARYRVLYLGGSSRKMTLATLRRLHALATQGATIVGAAPEGSPALGDDPKQFAALVKSMWSAKGSGKDSGRVAGRVGKGRVVDSGDVEAVLGTLGQEPDLDYAGSGNPLSFVHRRLADGDLYFIVNRTAAPVDTEALFNVHGKAPEFWHADSGRSEPAGYRTQGRRTAVPLSLGASESVFVVFRNAAASASAAPPARPAWTRAALLDTGWQVSFDGLGAPPPIASGAPGSLADSTDPQVKYFSGISTWRRGFTLPAGVEPGRSVKLDLGRVGDVAEVIVNGKPAGIAWKQPYAVDIGQLVVAGANTVEVRVANLWVNRLIGDAQPGARKVTFTAAPTYKPDAPLRPAGLIGPVTLQVPSR</sequence>
<dbReference type="AlphaFoldDB" id="A0A411X0R9"/>
<protein>
    <submittedName>
        <fullName evidence="5">Glycoside hydrolase</fullName>
    </submittedName>
</protein>